<dbReference type="EMBL" id="JJPA01000071">
    <property type="protein sequence ID" value="KKG35395.1"/>
    <property type="molecule type" value="Genomic_DNA"/>
</dbReference>
<comment type="caution">
    <text evidence="1">The sequence shown here is derived from an EMBL/GenBank/DDBJ whole genome shotgun (WGS) entry which is preliminary data.</text>
</comment>
<organism evidence="1 2">
    <name type="scientific">Methanosarcina mazei</name>
    <name type="common">Methanosarcina frisia</name>
    <dbReference type="NCBI Taxonomy" id="2209"/>
    <lineage>
        <taxon>Archaea</taxon>
        <taxon>Methanobacteriati</taxon>
        <taxon>Methanobacteriota</taxon>
        <taxon>Stenosarchaea group</taxon>
        <taxon>Methanomicrobia</taxon>
        <taxon>Methanosarcinales</taxon>
        <taxon>Methanosarcinaceae</taxon>
        <taxon>Methanosarcina</taxon>
    </lineage>
</organism>
<evidence type="ECO:0008006" key="3">
    <source>
        <dbReference type="Google" id="ProtNLM"/>
    </source>
</evidence>
<evidence type="ECO:0000313" key="2">
    <source>
        <dbReference type="Proteomes" id="UP000034399"/>
    </source>
</evidence>
<protein>
    <recommendedName>
        <fullName evidence="3">Homeodomain phBC6A51-type domain-containing protein</fullName>
    </recommendedName>
</protein>
<proteinExistence type="predicted"/>
<sequence length="144" mass="16456">MAVQKKKEKKPINPNVFKWTPQRKKAALLLSVGTKTNEEVAAETRIHFTTLYEWKKSPVFLAEVDRLTLENELATRAGLVRFALKAIEKKKDNLREDKNTALDWAKFLSDIQGHTKQKVELEGNLNHSGGVTIYIPDNNRGKQE</sequence>
<dbReference type="RefSeq" id="WP_048044086.1">
    <property type="nucleotide sequence ID" value="NZ_JJPA01000071.1"/>
</dbReference>
<gene>
    <name evidence="1" type="ORF">DU52_15840</name>
</gene>
<accession>A0A0F8GSN8</accession>
<dbReference type="Proteomes" id="UP000034399">
    <property type="component" value="Unassembled WGS sequence"/>
</dbReference>
<dbReference type="AlphaFoldDB" id="A0A0F8GSN8"/>
<name>A0A0F8GSN8_METMZ</name>
<reference evidence="1 2" key="1">
    <citation type="journal article" date="2015" name="ISME J.">
        <title>Genomic and phenotypic differentiation among Methanosarcina mazei populations from Columbia River sediment.</title>
        <authorList>
            <person name="Youngblut N.D."/>
            <person name="Wirth J.S."/>
            <person name="Henriksen J.R."/>
            <person name="Smith M."/>
            <person name="Simon H."/>
            <person name="Metcalf W.W."/>
            <person name="Whitaker R.J."/>
        </authorList>
    </citation>
    <scope>NUCLEOTIDE SEQUENCE [LARGE SCALE GENOMIC DNA]</scope>
    <source>
        <strain evidence="1 2">3.F.A.1A.1</strain>
    </source>
</reference>
<dbReference type="Gene3D" id="1.10.10.60">
    <property type="entry name" value="Homeodomain-like"/>
    <property type="match status" value="1"/>
</dbReference>
<evidence type="ECO:0000313" key="1">
    <source>
        <dbReference type="EMBL" id="KKG35395.1"/>
    </source>
</evidence>
<dbReference type="PATRIC" id="fig|2209.61.peg.3408"/>